<dbReference type="SUPFAM" id="SSF51206">
    <property type="entry name" value="cAMP-binding domain-like"/>
    <property type="match status" value="1"/>
</dbReference>
<dbReference type="PROSITE" id="PS50042">
    <property type="entry name" value="CNMP_BINDING_3"/>
    <property type="match status" value="1"/>
</dbReference>
<keyword evidence="4" id="KW-1185">Reference proteome</keyword>
<evidence type="ECO:0000256" key="1">
    <source>
        <dbReference type="ARBA" id="ARBA00023159"/>
    </source>
</evidence>
<dbReference type="InterPro" id="IPR014710">
    <property type="entry name" value="RmlC-like_jellyroll"/>
</dbReference>
<accession>A0A0J8J749</accession>
<dbReference type="OrthoDB" id="2360798at2"/>
<dbReference type="InterPro" id="IPR036390">
    <property type="entry name" value="WH_DNA-bd_sf"/>
</dbReference>
<protein>
    <submittedName>
        <fullName evidence="3">Putative regulator</fullName>
    </submittedName>
</protein>
<reference evidence="3 4" key="1">
    <citation type="journal article" date="2015" name="Genome Biol. Evol.">
        <title>Comparative Genomics of Listeria Sensu Lato: Genus-Wide Differences in Evolutionary Dynamics and the Progressive Gain of Complex, Potentially Pathogenicity-Related Traits through Lateral Gene Transfer.</title>
        <authorList>
            <person name="Chiara M."/>
            <person name="Caruso M."/>
            <person name="D'Erchia A.M."/>
            <person name="Manzari C."/>
            <person name="Fraccalvieri R."/>
            <person name="Goffredo E."/>
            <person name="Latorre L."/>
            <person name="Miccolupo A."/>
            <person name="Padalino I."/>
            <person name="Santagada G."/>
            <person name="Chiocco D."/>
            <person name="Pesole G."/>
            <person name="Horner D.S."/>
            <person name="Parisi A."/>
        </authorList>
    </citation>
    <scope>NUCLEOTIDE SEQUENCE [LARGE SCALE GENOMIC DNA]</scope>
    <source>
        <strain evidence="3 4">1991</strain>
    </source>
</reference>
<dbReference type="Gene3D" id="1.10.10.10">
    <property type="entry name" value="Winged helix-like DNA-binding domain superfamily/Winged helix DNA-binding domain"/>
    <property type="match status" value="1"/>
</dbReference>
<name>A0A0J8J749_9LIST</name>
<evidence type="ECO:0000259" key="2">
    <source>
        <dbReference type="PROSITE" id="PS50042"/>
    </source>
</evidence>
<dbReference type="PATRIC" id="fig|1430899.3.peg.1071"/>
<dbReference type="RefSeq" id="WP_007472950.1">
    <property type="nucleotide sequence ID" value="NZ_KQ130613.1"/>
</dbReference>
<evidence type="ECO:0000313" key="4">
    <source>
        <dbReference type="Proteomes" id="UP000052258"/>
    </source>
</evidence>
<dbReference type="AlphaFoldDB" id="A0A0J8J749"/>
<dbReference type="EMBL" id="AZHO01000011">
    <property type="protein sequence ID" value="KMT60111.1"/>
    <property type="molecule type" value="Genomic_DNA"/>
</dbReference>
<dbReference type="Gene3D" id="2.60.120.10">
    <property type="entry name" value="Jelly Rolls"/>
    <property type="match status" value="1"/>
</dbReference>
<organism evidence="3 4">
    <name type="scientific">Listeria fleischmannii 1991</name>
    <dbReference type="NCBI Taxonomy" id="1430899"/>
    <lineage>
        <taxon>Bacteria</taxon>
        <taxon>Bacillati</taxon>
        <taxon>Bacillota</taxon>
        <taxon>Bacilli</taxon>
        <taxon>Bacillales</taxon>
        <taxon>Listeriaceae</taxon>
        <taxon>Listeria</taxon>
    </lineage>
</organism>
<sequence length="221" mass="26037">MQELMGLYTKKEVYKRFDEMNLMELLTNSLKVQMKHIHIENNQTLLSADDNKKVYFILKGIVAAQKDDELLYFRGKNHFIGLESILFNVESELTMSSIGRVEVIEFSKAEIVEFLMGLQEGWLYCYLISKDLNHLLVRNYFNFQAKPYERSKIMLNDLAKEFGESNDEHVLLPKQFTLAILTNYLGISYVTMRKILETLRNENFIVRSDKQKEICIHTKLF</sequence>
<gene>
    <name evidence="3" type="ORF">X560_1037</name>
</gene>
<dbReference type="InterPro" id="IPR036388">
    <property type="entry name" value="WH-like_DNA-bd_sf"/>
</dbReference>
<comment type="caution">
    <text evidence="3">The sequence shown here is derived from an EMBL/GenBank/DDBJ whole genome shotgun (WGS) entry which is preliminary data.</text>
</comment>
<keyword evidence="1" id="KW-0010">Activator</keyword>
<dbReference type="InterPro" id="IPR000595">
    <property type="entry name" value="cNMP-bd_dom"/>
</dbReference>
<dbReference type="SUPFAM" id="SSF46785">
    <property type="entry name" value="Winged helix' DNA-binding domain"/>
    <property type="match status" value="1"/>
</dbReference>
<feature type="domain" description="Cyclic nucleotide-binding" evidence="2">
    <location>
        <begin position="13"/>
        <end position="116"/>
    </location>
</feature>
<proteinExistence type="predicted"/>
<evidence type="ECO:0000313" key="3">
    <source>
        <dbReference type="EMBL" id="KMT60111.1"/>
    </source>
</evidence>
<dbReference type="Proteomes" id="UP000052258">
    <property type="component" value="Unassembled WGS sequence"/>
</dbReference>
<dbReference type="InterPro" id="IPR018490">
    <property type="entry name" value="cNMP-bd_dom_sf"/>
</dbReference>